<dbReference type="EMBL" id="LAZR01020549">
    <property type="protein sequence ID" value="KKL88496.1"/>
    <property type="molecule type" value="Genomic_DNA"/>
</dbReference>
<name>A0A0F9GDA3_9ZZZZ</name>
<reference evidence="1" key="1">
    <citation type="journal article" date="2015" name="Nature">
        <title>Complex archaea that bridge the gap between prokaryotes and eukaryotes.</title>
        <authorList>
            <person name="Spang A."/>
            <person name="Saw J.H."/>
            <person name="Jorgensen S.L."/>
            <person name="Zaremba-Niedzwiedzka K."/>
            <person name="Martijn J."/>
            <person name="Lind A.E."/>
            <person name="van Eijk R."/>
            <person name="Schleper C."/>
            <person name="Guy L."/>
            <person name="Ettema T.J."/>
        </authorList>
    </citation>
    <scope>NUCLEOTIDE SEQUENCE</scope>
</reference>
<accession>A0A0F9GDA3</accession>
<proteinExistence type="predicted"/>
<dbReference type="AlphaFoldDB" id="A0A0F9GDA3"/>
<protein>
    <submittedName>
        <fullName evidence="1">Uncharacterized protein</fullName>
    </submittedName>
</protein>
<sequence length="122" mass="14206">MDQAETRLHPTLPIADRFITPESYIAEWEGLIKVEQAERRDPVTFPEFVDHMEQRAKRVPDSYMDGYLRGCSLVHNLLRRTGWAGAKGQIKRIIRVYALDVLPKHYTNWDRGRIDAILDSVN</sequence>
<organism evidence="1">
    <name type="scientific">marine sediment metagenome</name>
    <dbReference type="NCBI Taxonomy" id="412755"/>
    <lineage>
        <taxon>unclassified sequences</taxon>
        <taxon>metagenomes</taxon>
        <taxon>ecological metagenomes</taxon>
    </lineage>
</organism>
<comment type="caution">
    <text evidence="1">The sequence shown here is derived from an EMBL/GenBank/DDBJ whole genome shotgun (WGS) entry which is preliminary data.</text>
</comment>
<gene>
    <name evidence="1" type="ORF">LCGC14_1924080</name>
</gene>
<evidence type="ECO:0000313" key="1">
    <source>
        <dbReference type="EMBL" id="KKL88496.1"/>
    </source>
</evidence>